<sequence length="66" mass="7629">MQMPHICHTRKHRDVTDLIVAQAQIGQIRQGRDRRDVADLIFSIPKCIAQEIQYHFKTLGDAIYAP</sequence>
<organism evidence="1">
    <name type="scientific">marine sediment metagenome</name>
    <dbReference type="NCBI Taxonomy" id="412755"/>
    <lineage>
        <taxon>unclassified sequences</taxon>
        <taxon>metagenomes</taxon>
        <taxon>ecological metagenomes</taxon>
    </lineage>
</organism>
<comment type="caution">
    <text evidence="1">The sequence shown here is derived from an EMBL/GenBank/DDBJ whole genome shotgun (WGS) entry which is preliminary data.</text>
</comment>
<protein>
    <submittedName>
        <fullName evidence="1">Uncharacterized protein</fullName>
    </submittedName>
</protein>
<accession>A0A0F9EJE3</accession>
<proteinExistence type="predicted"/>
<name>A0A0F9EJE3_9ZZZZ</name>
<evidence type="ECO:0000313" key="1">
    <source>
        <dbReference type="EMBL" id="KKL74139.1"/>
    </source>
</evidence>
<dbReference type="EMBL" id="LAZR01024745">
    <property type="protein sequence ID" value="KKL74139.1"/>
    <property type="molecule type" value="Genomic_DNA"/>
</dbReference>
<reference evidence="1" key="1">
    <citation type="journal article" date="2015" name="Nature">
        <title>Complex archaea that bridge the gap between prokaryotes and eukaryotes.</title>
        <authorList>
            <person name="Spang A."/>
            <person name="Saw J.H."/>
            <person name="Jorgensen S.L."/>
            <person name="Zaremba-Niedzwiedzka K."/>
            <person name="Martijn J."/>
            <person name="Lind A.E."/>
            <person name="van Eijk R."/>
            <person name="Schleper C."/>
            <person name="Guy L."/>
            <person name="Ettema T.J."/>
        </authorList>
    </citation>
    <scope>NUCLEOTIDE SEQUENCE</scope>
</reference>
<dbReference type="AlphaFoldDB" id="A0A0F9EJE3"/>
<gene>
    <name evidence="1" type="ORF">LCGC14_2067850</name>
</gene>